<dbReference type="PANTHER" id="PTHR43401">
    <property type="entry name" value="L-THREONINE 3-DEHYDROGENASE"/>
    <property type="match status" value="1"/>
</dbReference>
<gene>
    <name evidence="6" type="ORF">E6H02_07710</name>
</gene>
<dbReference type="GO" id="GO:0008270">
    <property type="term" value="F:zinc ion binding"/>
    <property type="evidence" value="ECO:0007669"/>
    <property type="project" value="InterPro"/>
</dbReference>
<dbReference type="SMART" id="SM00829">
    <property type="entry name" value="PKS_ER"/>
    <property type="match status" value="1"/>
</dbReference>
<dbReference type="GO" id="GO:0016491">
    <property type="term" value="F:oxidoreductase activity"/>
    <property type="evidence" value="ECO:0007669"/>
    <property type="project" value="UniProtKB-KW"/>
</dbReference>
<dbReference type="CDD" id="cd08231">
    <property type="entry name" value="MDR_TM0436_like"/>
    <property type="match status" value="1"/>
</dbReference>
<dbReference type="SUPFAM" id="SSF50129">
    <property type="entry name" value="GroES-like"/>
    <property type="match status" value="1"/>
</dbReference>
<dbReference type="Gene3D" id="3.40.50.720">
    <property type="entry name" value="NAD(P)-binding Rossmann-like Domain"/>
    <property type="match status" value="1"/>
</dbReference>
<dbReference type="SUPFAM" id="SSF51735">
    <property type="entry name" value="NAD(P)-binding Rossmann-fold domains"/>
    <property type="match status" value="1"/>
</dbReference>
<dbReference type="Pfam" id="PF00107">
    <property type="entry name" value="ADH_zinc_N"/>
    <property type="match status" value="1"/>
</dbReference>
<protein>
    <submittedName>
        <fullName evidence="6">Zinc-binding dehydrogenase</fullName>
    </submittedName>
</protein>
<comment type="similarity">
    <text evidence="4">Belongs to the zinc-containing alcohol dehydrogenase family.</text>
</comment>
<dbReference type="Proteomes" id="UP000320393">
    <property type="component" value="Unassembled WGS sequence"/>
</dbReference>
<feature type="domain" description="Enoyl reductase (ER)" evidence="5">
    <location>
        <begin position="26"/>
        <end position="367"/>
    </location>
</feature>
<keyword evidence="1 4" id="KW-0479">Metal-binding</keyword>
<evidence type="ECO:0000256" key="1">
    <source>
        <dbReference type="ARBA" id="ARBA00022723"/>
    </source>
</evidence>
<evidence type="ECO:0000313" key="6">
    <source>
        <dbReference type="EMBL" id="TMJ10732.1"/>
    </source>
</evidence>
<accession>A0A537LS04</accession>
<dbReference type="PANTHER" id="PTHR43401:SF2">
    <property type="entry name" value="L-THREONINE 3-DEHYDROGENASE"/>
    <property type="match status" value="1"/>
</dbReference>
<dbReference type="Pfam" id="PF08240">
    <property type="entry name" value="ADH_N"/>
    <property type="match status" value="1"/>
</dbReference>
<dbReference type="InterPro" id="IPR020843">
    <property type="entry name" value="ER"/>
</dbReference>
<evidence type="ECO:0000256" key="4">
    <source>
        <dbReference type="RuleBase" id="RU361277"/>
    </source>
</evidence>
<dbReference type="Gene3D" id="3.90.180.10">
    <property type="entry name" value="Medium-chain alcohol dehydrogenases, catalytic domain"/>
    <property type="match status" value="1"/>
</dbReference>
<name>A0A537LS04_9BACT</name>
<keyword evidence="3" id="KW-0560">Oxidoreductase</keyword>
<organism evidence="6 7">
    <name type="scientific">Candidatus Segetimicrobium genomatis</name>
    <dbReference type="NCBI Taxonomy" id="2569760"/>
    <lineage>
        <taxon>Bacteria</taxon>
        <taxon>Bacillati</taxon>
        <taxon>Candidatus Sysuimicrobiota</taxon>
        <taxon>Candidatus Sysuimicrobiia</taxon>
        <taxon>Candidatus Sysuimicrobiales</taxon>
        <taxon>Candidatus Segetimicrobiaceae</taxon>
        <taxon>Candidatus Segetimicrobium</taxon>
    </lineage>
</organism>
<dbReference type="InterPro" id="IPR050129">
    <property type="entry name" value="Zn_alcohol_dh"/>
</dbReference>
<comment type="caution">
    <text evidence="6">The sequence shown here is derived from an EMBL/GenBank/DDBJ whole genome shotgun (WGS) entry which is preliminary data.</text>
</comment>
<proteinExistence type="inferred from homology"/>
<dbReference type="AlphaFoldDB" id="A0A537LS04"/>
<keyword evidence="2 4" id="KW-0862">Zinc</keyword>
<dbReference type="EMBL" id="VBAM01000281">
    <property type="protein sequence ID" value="TMJ10732.1"/>
    <property type="molecule type" value="Genomic_DNA"/>
</dbReference>
<dbReference type="PROSITE" id="PS00059">
    <property type="entry name" value="ADH_ZINC"/>
    <property type="match status" value="1"/>
</dbReference>
<dbReference type="InterPro" id="IPR002328">
    <property type="entry name" value="ADH_Zn_CS"/>
</dbReference>
<evidence type="ECO:0000256" key="3">
    <source>
        <dbReference type="ARBA" id="ARBA00023002"/>
    </source>
</evidence>
<dbReference type="InterPro" id="IPR011032">
    <property type="entry name" value="GroES-like_sf"/>
</dbReference>
<dbReference type="InterPro" id="IPR013149">
    <property type="entry name" value="ADH-like_C"/>
</dbReference>
<evidence type="ECO:0000259" key="5">
    <source>
        <dbReference type="SMART" id="SM00829"/>
    </source>
</evidence>
<reference evidence="6 7" key="1">
    <citation type="journal article" date="2019" name="Nat. Microbiol.">
        <title>Mediterranean grassland soil C-N compound turnover is dependent on rainfall and depth, and is mediated by genomically divergent microorganisms.</title>
        <authorList>
            <person name="Diamond S."/>
            <person name="Andeer P.F."/>
            <person name="Li Z."/>
            <person name="Crits-Christoph A."/>
            <person name="Burstein D."/>
            <person name="Anantharaman K."/>
            <person name="Lane K.R."/>
            <person name="Thomas B.C."/>
            <person name="Pan C."/>
            <person name="Northen T.R."/>
            <person name="Banfield J.F."/>
        </authorList>
    </citation>
    <scope>NUCLEOTIDE SEQUENCE [LARGE SCALE GENOMIC DNA]</scope>
    <source>
        <strain evidence="6">NP_5</strain>
    </source>
</reference>
<dbReference type="InterPro" id="IPR036291">
    <property type="entry name" value="NAD(P)-bd_dom_sf"/>
</dbReference>
<sequence>MLMAWHLIGEERTMNGRVAVLREYSGEFELREYPVPEVEPGAILVKLTRAGICGSDLHIWRGEMKDVYGGTPKDLTFGHEMCGRVERLGAGISTDSMNRRCPICLQDELGSCPRKPRPSRVAGTPPYFNNAYGDYYYLRPNHYVFKIPAEISDDVAAPVNCALSQVVYGLQRAGLRFGHTAVIQGAGGLGINAVGVARDMGADTIIVFDRFPARLELARAFGADHALSLTDLRTPEERIEAVMALTGGFGADVVADLVGYPQVIPEGLRMLRSGGCYLEVGNITPGNVFSYDASQLVRSNARLVATSNYSPWAIPQALAFIERNARRLPFERIVSHTFPLERISEGFRQAEWLQRGGDPLRISRAAVSM</sequence>
<comment type="cofactor">
    <cofactor evidence="4">
        <name>Zn(2+)</name>
        <dbReference type="ChEBI" id="CHEBI:29105"/>
    </cofactor>
</comment>
<evidence type="ECO:0000256" key="2">
    <source>
        <dbReference type="ARBA" id="ARBA00022833"/>
    </source>
</evidence>
<evidence type="ECO:0000313" key="7">
    <source>
        <dbReference type="Proteomes" id="UP000320393"/>
    </source>
</evidence>
<dbReference type="InterPro" id="IPR013154">
    <property type="entry name" value="ADH-like_N"/>
</dbReference>